<dbReference type="EMBL" id="JBHSQN010000004">
    <property type="protein sequence ID" value="MFC6011395.1"/>
    <property type="molecule type" value="Genomic_DNA"/>
</dbReference>
<sequence length="123" mass="13652">MEHVIPQSGSIWFTPVPLPNGDKKDNLFTIEWGRKSAVVTEDRCTLNLMPPSDVGSGDNRATRFRQEATVTAGDYLDIAVTLLREEWAAEDEVTLDRQPDELVIEENSTLLYAQASDGMDIGV</sequence>
<keyword evidence="2" id="KW-1185">Reference proteome</keyword>
<reference evidence="2" key="1">
    <citation type="journal article" date="2019" name="Int. J. Syst. Evol. Microbiol.">
        <title>The Global Catalogue of Microorganisms (GCM) 10K type strain sequencing project: providing services to taxonomists for standard genome sequencing and annotation.</title>
        <authorList>
            <consortium name="The Broad Institute Genomics Platform"/>
            <consortium name="The Broad Institute Genome Sequencing Center for Infectious Disease"/>
            <person name="Wu L."/>
            <person name="Ma J."/>
        </authorList>
    </citation>
    <scope>NUCLEOTIDE SEQUENCE [LARGE SCALE GENOMIC DNA]</scope>
    <source>
        <strain evidence="2">CCUG 36956</strain>
    </source>
</reference>
<organism evidence="1 2">
    <name type="scientific">Nocardia lasii</name>
    <dbReference type="NCBI Taxonomy" id="1616107"/>
    <lineage>
        <taxon>Bacteria</taxon>
        <taxon>Bacillati</taxon>
        <taxon>Actinomycetota</taxon>
        <taxon>Actinomycetes</taxon>
        <taxon>Mycobacteriales</taxon>
        <taxon>Nocardiaceae</taxon>
        <taxon>Nocardia</taxon>
    </lineage>
</organism>
<comment type="caution">
    <text evidence="1">The sequence shown here is derived from an EMBL/GenBank/DDBJ whole genome shotgun (WGS) entry which is preliminary data.</text>
</comment>
<dbReference type="Proteomes" id="UP001596223">
    <property type="component" value="Unassembled WGS sequence"/>
</dbReference>
<protein>
    <submittedName>
        <fullName evidence="1">Uncharacterized protein</fullName>
    </submittedName>
</protein>
<name>A0ABW1JQV1_9NOCA</name>
<evidence type="ECO:0000313" key="2">
    <source>
        <dbReference type="Proteomes" id="UP001596223"/>
    </source>
</evidence>
<gene>
    <name evidence="1" type="ORF">ACFP3H_10075</name>
</gene>
<proteinExistence type="predicted"/>
<accession>A0ABW1JQV1</accession>
<evidence type="ECO:0000313" key="1">
    <source>
        <dbReference type="EMBL" id="MFC6011395.1"/>
    </source>
</evidence>
<dbReference type="RefSeq" id="WP_378602971.1">
    <property type="nucleotide sequence ID" value="NZ_JBHSQN010000004.1"/>
</dbReference>